<protein>
    <recommendedName>
        <fullName evidence="1">Beta-ketoacyl-[acyl-carrier-protein] synthase III N-terminal domain-containing protein</fullName>
    </recommendedName>
</protein>
<reference evidence="2" key="1">
    <citation type="submission" date="2018-05" db="EMBL/GenBank/DDBJ databases">
        <authorList>
            <person name="Lanie J.A."/>
            <person name="Ng W.-L."/>
            <person name="Kazmierczak K.M."/>
            <person name="Andrzejewski T.M."/>
            <person name="Davidsen T.M."/>
            <person name="Wayne K.J."/>
            <person name="Tettelin H."/>
            <person name="Glass J.I."/>
            <person name="Rusch D."/>
            <person name="Podicherti R."/>
            <person name="Tsui H.-C.T."/>
            <person name="Winkler M.E."/>
        </authorList>
    </citation>
    <scope>NUCLEOTIDE SEQUENCE</scope>
</reference>
<sequence length="282" mass="31375">MRVIISGTGIYNPPQSIDNEELVKSFNEFVKKFNIDNEKEISEGSIDELTLSNEAFIKKVSGIEKRYVMDKEGILNPERMMPSLKERTNDEPSLQAEIAVKASEEALKQSNKEPKDIDAVICACANLQRAYPAIAIEIQNLLGIEGYAYDMNVACSSSTFAYQNAVTDIKSGLAKNILIVNPEICSGHLNFKDRDGHFIFGDVCAASIIEQNDDVHLESPGYEIISTKLSTVFSNNIRNNFGFLNKAENSDPFSHDKLFIQKGRSVFKEVVPLVCSEIKGHL</sequence>
<name>A0A381Y775_9ZZZZ</name>
<gene>
    <name evidence="2" type="ORF">METZ01_LOCUS125614</name>
</gene>
<feature type="non-terminal residue" evidence="2">
    <location>
        <position position="282"/>
    </location>
</feature>
<organism evidence="2">
    <name type="scientific">marine metagenome</name>
    <dbReference type="NCBI Taxonomy" id="408172"/>
    <lineage>
        <taxon>unclassified sequences</taxon>
        <taxon>metagenomes</taxon>
        <taxon>ecological metagenomes</taxon>
    </lineage>
</organism>
<accession>A0A381Y775</accession>
<feature type="domain" description="Beta-ketoacyl-[acyl-carrier-protein] synthase III N-terminal" evidence="1">
    <location>
        <begin position="149"/>
        <end position="230"/>
    </location>
</feature>
<dbReference type="AlphaFoldDB" id="A0A381Y775"/>
<dbReference type="InterPro" id="IPR016039">
    <property type="entry name" value="Thiolase-like"/>
</dbReference>
<dbReference type="Gene3D" id="3.40.47.10">
    <property type="match status" value="2"/>
</dbReference>
<dbReference type="GO" id="GO:0006633">
    <property type="term" value="P:fatty acid biosynthetic process"/>
    <property type="evidence" value="ECO:0007669"/>
    <property type="project" value="InterPro"/>
</dbReference>
<evidence type="ECO:0000259" key="1">
    <source>
        <dbReference type="Pfam" id="PF08545"/>
    </source>
</evidence>
<dbReference type="NCBIfam" id="NF005703">
    <property type="entry name" value="PRK07515.1"/>
    <property type="match status" value="1"/>
</dbReference>
<dbReference type="InterPro" id="IPR013751">
    <property type="entry name" value="ACP_syn_III_N"/>
</dbReference>
<dbReference type="EMBL" id="UINC01017528">
    <property type="protein sequence ID" value="SVA72760.1"/>
    <property type="molecule type" value="Genomic_DNA"/>
</dbReference>
<proteinExistence type="predicted"/>
<dbReference type="GO" id="GO:0004315">
    <property type="term" value="F:3-oxoacyl-[acyl-carrier-protein] synthase activity"/>
    <property type="evidence" value="ECO:0007669"/>
    <property type="project" value="InterPro"/>
</dbReference>
<dbReference type="PANTHER" id="PTHR34069:SF2">
    <property type="entry name" value="BETA-KETOACYL-[ACYL-CARRIER-PROTEIN] SYNTHASE III"/>
    <property type="match status" value="1"/>
</dbReference>
<dbReference type="PANTHER" id="PTHR34069">
    <property type="entry name" value="3-OXOACYL-[ACYL-CARRIER-PROTEIN] SYNTHASE 3"/>
    <property type="match status" value="1"/>
</dbReference>
<evidence type="ECO:0000313" key="2">
    <source>
        <dbReference type="EMBL" id="SVA72760.1"/>
    </source>
</evidence>
<dbReference type="Pfam" id="PF08545">
    <property type="entry name" value="ACP_syn_III"/>
    <property type="match status" value="1"/>
</dbReference>
<dbReference type="GO" id="GO:0044550">
    <property type="term" value="P:secondary metabolite biosynthetic process"/>
    <property type="evidence" value="ECO:0007669"/>
    <property type="project" value="TreeGrafter"/>
</dbReference>
<dbReference type="SUPFAM" id="SSF53901">
    <property type="entry name" value="Thiolase-like"/>
    <property type="match status" value="1"/>
</dbReference>